<evidence type="ECO:0000313" key="1">
    <source>
        <dbReference type="EMBL" id="GFD09828.1"/>
    </source>
</evidence>
<name>A0A699TL14_TANCI</name>
<feature type="non-terminal residue" evidence="1">
    <location>
        <position position="1"/>
    </location>
</feature>
<organism evidence="1">
    <name type="scientific">Tanacetum cinerariifolium</name>
    <name type="common">Dalmatian daisy</name>
    <name type="synonym">Chrysanthemum cinerariifolium</name>
    <dbReference type="NCBI Taxonomy" id="118510"/>
    <lineage>
        <taxon>Eukaryota</taxon>
        <taxon>Viridiplantae</taxon>
        <taxon>Streptophyta</taxon>
        <taxon>Embryophyta</taxon>
        <taxon>Tracheophyta</taxon>
        <taxon>Spermatophyta</taxon>
        <taxon>Magnoliopsida</taxon>
        <taxon>eudicotyledons</taxon>
        <taxon>Gunneridae</taxon>
        <taxon>Pentapetalae</taxon>
        <taxon>asterids</taxon>
        <taxon>campanulids</taxon>
        <taxon>Asterales</taxon>
        <taxon>Asteraceae</taxon>
        <taxon>Asteroideae</taxon>
        <taxon>Anthemideae</taxon>
        <taxon>Anthemidinae</taxon>
        <taxon>Tanacetum</taxon>
    </lineage>
</organism>
<proteinExistence type="predicted"/>
<accession>A0A699TL14</accession>
<dbReference type="EMBL" id="BKCJ011248249">
    <property type="protein sequence ID" value="GFD09828.1"/>
    <property type="molecule type" value="Genomic_DNA"/>
</dbReference>
<dbReference type="AlphaFoldDB" id="A0A699TL14"/>
<gene>
    <name evidence="1" type="ORF">Tci_881797</name>
</gene>
<reference evidence="1" key="1">
    <citation type="journal article" date="2019" name="Sci. Rep.">
        <title>Draft genome of Tanacetum cinerariifolium, the natural source of mosquito coil.</title>
        <authorList>
            <person name="Yamashiro T."/>
            <person name="Shiraishi A."/>
            <person name="Satake H."/>
            <person name="Nakayama K."/>
        </authorList>
    </citation>
    <scope>NUCLEOTIDE SEQUENCE</scope>
</reference>
<comment type="caution">
    <text evidence="1">The sequence shown here is derived from an EMBL/GenBank/DDBJ whole genome shotgun (WGS) entry which is preliminary data.</text>
</comment>
<dbReference type="PANTHER" id="PTHR10492:SF57">
    <property type="entry name" value="ATP-DEPENDENT DNA HELICASE"/>
    <property type="match status" value="1"/>
</dbReference>
<sequence>DCRYLYVCEAAWRLFGFEVQYRTPSVERLSFHLPGDAFYYRMLLNSAKGYRTHDEIKKVNEVVYPTYKEDYYATGLLEDNKEYIECIEDASHWATAEHLRELFVTLLSQKELTMPLSVWLQTWHLLAGDVQFKRRQILKRP</sequence>
<dbReference type="PANTHER" id="PTHR10492">
    <property type="match status" value="1"/>
</dbReference>
<protein>
    <submittedName>
        <fullName evidence="1">NADH-ubiquinone oxidoreductase chain 2</fullName>
    </submittedName>
</protein>
<keyword evidence="1" id="KW-0830">Ubiquinone</keyword>
<feature type="non-terminal residue" evidence="1">
    <location>
        <position position="141"/>
    </location>
</feature>